<keyword evidence="3" id="KW-0255">Endonuclease</keyword>
<feature type="non-terminal residue" evidence="3">
    <location>
        <position position="1"/>
    </location>
</feature>
<keyword evidence="4" id="KW-1185">Reference proteome</keyword>
<dbReference type="GO" id="GO:0008270">
    <property type="term" value="F:zinc ion binding"/>
    <property type="evidence" value="ECO:0007669"/>
    <property type="project" value="InterPro"/>
</dbReference>
<protein>
    <submittedName>
        <fullName evidence="3">HNH endonuclease</fullName>
    </submittedName>
</protein>
<dbReference type="AlphaFoldDB" id="A0A417XZV6"/>
<comment type="caution">
    <text evidence="3">The sequence shown here is derived from an EMBL/GenBank/DDBJ whole genome shotgun (WGS) entry which is preliminary data.</text>
</comment>
<dbReference type="OrthoDB" id="3634417at2"/>
<dbReference type="InterPro" id="IPR003615">
    <property type="entry name" value="HNH_nuc"/>
</dbReference>
<feature type="domain" description="HNH" evidence="2">
    <location>
        <begin position="10"/>
        <end position="41"/>
    </location>
</feature>
<accession>A0A417XZV6</accession>
<feature type="region of interest" description="Disordered" evidence="1">
    <location>
        <begin position="50"/>
        <end position="83"/>
    </location>
</feature>
<dbReference type="Gene3D" id="1.10.30.50">
    <property type="match status" value="1"/>
</dbReference>
<dbReference type="Pfam" id="PF01844">
    <property type="entry name" value="HNH"/>
    <property type="match status" value="1"/>
</dbReference>
<dbReference type="GO" id="GO:0003676">
    <property type="term" value="F:nucleic acid binding"/>
    <property type="evidence" value="ECO:0007669"/>
    <property type="project" value="InterPro"/>
</dbReference>
<dbReference type="EMBL" id="QXGH01000021">
    <property type="protein sequence ID" value="RHW25881.1"/>
    <property type="molecule type" value="Genomic_DNA"/>
</dbReference>
<dbReference type="GO" id="GO:0004519">
    <property type="term" value="F:endonuclease activity"/>
    <property type="evidence" value="ECO:0007669"/>
    <property type="project" value="UniProtKB-KW"/>
</dbReference>
<evidence type="ECO:0000259" key="2">
    <source>
        <dbReference type="Pfam" id="PF01844"/>
    </source>
</evidence>
<organism evidence="3 4">
    <name type="scientific">Nocardioides immobilis</name>
    <dbReference type="NCBI Taxonomy" id="2049295"/>
    <lineage>
        <taxon>Bacteria</taxon>
        <taxon>Bacillati</taxon>
        <taxon>Actinomycetota</taxon>
        <taxon>Actinomycetes</taxon>
        <taxon>Propionibacteriales</taxon>
        <taxon>Nocardioidaceae</taxon>
        <taxon>Nocardioides</taxon>
    </lineage>
</organism>
<evidence type="ECO:0000256" key="1">
    <source>
        <dbReference type="SAM" id="MobiDB-lite"/>
    </source>
</evidence>
<evidence type="ECO:0000313" key="4">
    <source>
        <dbReference type="Proteomes" id="UP000283644"/>
    </source>
</evidence>
<dbReference type="CDD" id="cd00085">
    <property type="entry name" value="HNHc"/>
    <property type="match status" value="1"/>
</dbReference>
<reference evidence="3 4" key="1">
    <citation type="submission" date="2018-09" db="EMBL/GenBank/DDBJ databases">
        <title>Genome sequencing of Nocardioides immobilis CCTCC AB 2017083 for comparison to Nocardioides silvaticus.</title>
        <authorList>
            <person name="Li C."/>
            <person name="Wang G."/>
        </authorList>
    </citation>
    <scope>NUCLEOTIDE SEQUENCE [LARGE SCALE GENOMIC DNA]</scope>
    <source>
        <strain evidence="3 4">CCTCC AB 2017083</strain>
    </source>
</reference>
<dbReference type="RefSeq" id="WP_147381457.1">
    <property type="nucleotide sequence ID" value="NZ_QXGH01000021.1"/>
</dbReference>
<proteinExistence type="predicted"/>
<name>A0A417XZV6_9ACTN</name>
<keyword evidence="3" id="KW-0378">Hydrolase</keyword>
<sequence>PGCTRLPIACDAHHIIHWADGGPTSLHNLVLLCRKHHTLTHQTPWQVHLDPNTHRPVWIPPPPVDDRDRFTYHPPTRPPPLVA</sequence>
<gene>
    <name evidence="3" type="ORF">D0Z08_17775</name>
</gene>
<dbReference type="InterPro" id="IPR002711">
    <property type="entry name" value="HNH"/>
</dbReference>
<dbReference type="Proteomes" id="UP000283644">
    <property type="component" value="Unassembled WGS sequence"/>
</dbReference>
<evidence type="ECO:0000313" key="3">
    <source>
        <dbReference type="EMBL" id="RHW25881.1"/>
    </source>
</evidence>
<keyword evidence="3" id="KW-0540">Nuclease</keyword>